<proteinExistence type="predicted"/>
<protein>
    <submittedName>
        <fullName evidence="3">Uncharacterized protein</fullName>
    </submittedName>
</protein>
<name>A0A6M5Y7J0_9BACT</name>
<gene>
    <name evidence="3" type="ORF">HNV11_04465</name>
</gene>
<keyword evidence="2" id="KW-0812">Transmembrane</keyword>
<evidence type="ECO:0000313" key="3">
    <source>
        <dbReference type="EMBL" id="QJW88682.1"/>
    </source>
</evidence>
<keyword evidence="2" id="KW-1133">Transmembrane helix</keyword>
<dbReference type="AlphaFoldDB" id="A0A6M5Y7J0"/>
<organism evidence="3 4">
    <name type="scientific">Spirosoma taeanense</name>
    <dbReference type="NCBI Taxonomy" id="2735870"/>
    <lineage>
        <taxon>Bacteria</taxon>
        <taxon>Pseudomonadati</taxon>
        <taxon>Bacteroidota</taxon>
        <taxon>Cytophagia</taxon>
        <taxon>Cytophagales</taxon>
        <taxon>Cytophagaceae</taxon>
        <taxon>Spirosoma</taxon>
    </lineage>
</organism>
<feature type="compositionally biased region" description="Basic and acidic residues" evidence="1">
    <location>
        <begin position="313"/>
        <end position="327"/>
    </location>
</feature>
<dbReference type="Proteomes" id="UP000502756">
    <property type="component" value="Chromosome"/>
</dbReference>
<feature type="compositionally biased region" description="Low complexity" evidence="1">
    <location>
        <begin position="290"/>
        <end position="307"/>
    </location>
</feature>
<feature type="transmembrane region" description="Helical" evidence="2">
    <location>
        <begin position="242"/>
        <end position="262"/>
    </location>
</feature>
<dbReference type="EMBL" id="CP053435">
    <property type="protein sequence ID" value="QJW88682.1"/>
    <property type="molecule type" value="Genomic_DNA"/>
</dbReference>
<keyword evidence="4" id="KW-1185">Reference proteome</keyword>
<reference evidence="3 4" key="1">
    <citation type="submission" date="2020-05" db="EMBL/GenBank/DDBJ databases">
        <title>Genome sequencing of Spirosoma sp. TS118.</title>
        <authorList>
            <person name="Lee J.-H."/>
            <person name="Jeong S."/>
            <person name="Zhao L."/>
            <person name="Jung J.-H."/>
            <person name="Kim M.-K."/>
            <person name="Lim S."/>
        </authorList>
    </citation>
    <scope>NUCLEOTIDE SEQUENCE [LARGE SCALE GENOMIC DNA]</scope>
    <source>
        <strain evidence="3 4">TS118</strain>
    </source>
</reference>
<sequence length="405" mass="43615">MANDFKDESFSFPVESVLIPEKGFGKLVVEASEGYRLATSANDKPKAALTFDHVLQPDGNRVAKATILLITTKGAPTNGSVTIRNSLEKLVLPILGTITKAPETDQSPRLTVDNLAPTFPITPVGTPSFLKLTIVQQHTDTPVKLSTDTPALFQFASDNQSNFSSSLTFTPTAAGTPVRIRYSAYEIGVHKGQLTIEAPYDKKTLPLLARSGSVQPETPVPPTQTPDPTAEQWPVRMGSMGIWAPATAAVLIGIVAFVGYAYRCEISPALCQATTIEAGVPEQTVPETDPVYTRTTPPTETELPVATSQPEIRAQKPVEKPINKPEEISVTTVQPTEKPQETIPATPEASPKLSQNEPDQRADVVASRTAKRNPATTKAPKRISPEPSPAEAESELERELNQKPN</sequence>
<dbReference type="KEGG" id="stae:HNV11_04465"/>
<keyword evidence="2" id="KW-0472">Membrane</keyword>
<evidence type="ECO:0000256" key="1">
    <source>
        <dbReference type="SAM" id="MobiDB-lite"/>
    </source>
</evidence>
<dbReference type="RefSeq" id="WP_171738520.1">
    <property type="nucleotide sequence ID" value="NZ_CP053435.1"/>
</dbReference>
<evidence type="ECO:0000256" key="2">
    <source>
        <dbReference type="SAM" id="Phobius"/>
    </source>
</evidence>
<feature type="region of interest" description="Disordered" evidence="1">
    <location>
        <begin position="285"/>
        <end position="405"/>
    </location>
</feature>
<evidence type="ECO:0000313" key="4">
    <source>
        <dbReference type="Proteomes" id="UP000502756"/>
    </source>
</evidence>
<accession>A0A6M5Y7J0</accession>
<feature type="compositionally biased region" description="Basic and acidic residues" evidence="1">
    <location>
        <begin position="395"/>
        <end position="405"/>
    </location>
</feature>